<name>A0A1I8EQJ7_WUCBA</name>
<feature type="transmembrane region" description="Helical" evidence="2">
    <location>
        <begin position="12"/>
        <end position="38"/>
    </location>
</feature>
<evidence type="ECO:0000256" key="1">
    <source>
        <dbReference type="ARBA" id="ARBA00010884"/>
    </source>
</evidence>
<feature type="domain" description="AB hydrolase-1" evidence="3">
    <location>
        <begin position="206"/>
        <end position="456"/>
    </location>
</feature>
<dbReference type="PANTHER" id="PTHR10794:SF45">
    <property type="entry name" value="MONOACYLGLYCEROL LIPASE ABHD2"/>
    <property type="match status" value="1"/>
</dbReference>
<dbReference type="InterPro" id="IPR050960">
    <property type="entry name" value="AB_hydrolase_4_sf"/>
</dbReference>
<sequence length="486" mass="55237">MPEAHVQVAKFMLLAWVLKIAGSGWGKEIFIFYVRNFFKWSERTSKEDNGPVDSSRKYKLMAVKSMMAFLESFLNWISLTDFWSNYVWLGAFVLIVALIRFLNVLSYPEKPWVTYMQKTTLSKNQISIGDMLNRCPILNEIYSPPLLWGRNGHLQTASYGLFGHASLIRTYDCRHVVKLSDGASVVFDVFEPVKPHSLRKDLTLALCPGIANTSESNYIRTCVHYAQENGYRCAVLNHLGALKHVPLTSNRIFSYGGTEEMEEVMARLHELYPSTRFFCIGFSMGANITTRMIAKLSSDGLQHRIIAGLSVAQGYCATSSLPLYHNWENGRRAYNYLITENMKRLLRRNYDMAVAPHVRTGLIDEQHLWAATSIMALDDSYTRRILGYENVEEFYRDISSLSVIPKIKIPMVFVNALDDPLIPPCLWHPVRELAATNGHFGFVLTKHGGHLGFLEGSSIAPNSVTWLDRFIVELANSVAVAYYENE</sequence>
<dbReference type="GO" id="GO:0043401">
    <property type="term" value="P:steroid hormone receptor signaling pathway"/>
    <property type="evidence" value="ECO:0007669"/>
    <property type="project" value="TreeGrafter"/>
</dbReference>
<dbReference type="AlphaFoldDB" id="A0A1I8EQJ7"/>
<dbReference type="GO" id="GO:0051792">
    <property type="term" value="P:medium-chain fatty acid biosynthetic process"/>
    <property type="evidence" value="ECO:0007669"/>
    <property type="project" value="TreeGrafter"/>
</dbReference>
<dbReference type="SUPFAM" id="SSF53474">
    <property type="entry name" value="alpha/beta-Hydrolases"/>
    <property type="match status" value="1"/>
</dbReference>
<evidence type="ECO:0000259" key="3">
    <source>
        <dbReference type="Pfam" id="PF00561"/>
    </source>
</evidence>
<reference evidence="4" key="1">
    <citation type="submission" date="2016-11" db="UniProtKB">
        <authorList>
            <consortium name="WormBaseParasite"/>
        </authorList>
    </citation>
    <scope>IDENTIFICATION</scope>
    <source>
        <strain evidence="4">pt0022</strain>
    </source>
</reference>
<dbReference type="PANTHER" id="PTHR10794">
    <property type="entry name" value="ABHYDROLASE DOMAIN-CONTAINING PROTEIN"/>
    <property type="match status" value="1"/>
</dbReference>
<proteinExistence type="inferred from homology"/>
<dbReference type="GO" id="GO:0046464">
    <property type="term" value="P:acylglycerol catabolic process"/>
    <property type="evidence" value="ECO:0007669"/>
    <property type="project" value="TreeGrafter"/>
</dbReference>
<evidence type="ECO:0000313" key="4">
    <source>
        <dbReference type="WBParaSite" id="maker-PairedContig_4061-snap-gene-0.7-mRNA-1"/>
    </source>
</evidence>
<keyword evidence="2" id="KW-0472">Membrane</keyword>
<organism evidence="4">
    <name type="scientific">Wuchereria bancrofti</name>
    <dbReference type="NCBI Taxonomy" id="6293"/>
    <lineage>
        <taxon>Eukaryota</taxon>
        <taxon>Metazoa</taxon>
        <taxon>Ecdysozoa</taxon>
        <taxon>Nematoda</taxon>
        <taxon>Chromadorea</taxon>
        <taxon>Rhabditida</taxon>
        <taxon>Spirurina</taxon>
        <taxon>Spiruromorpha</taxon>
        <taxon>Filarioidea</taxon>
        <taxon>Onchocercidae</taxon>
        <taxon>Wuchereria</taxon>
    </lineage>
</organism>
<accession>A0A1I8EQJ7</accession>
<dbReference type="GO" id="GO:0047372">
    <property type="term" value="F:monoacylglycerol lipase activity"/>
    <property type="evidence" value="ECO:0007669"/>
    <property type="project" value="TreeGrafter"/>
</dbReference>
<dbReference type="STRING" id="6293.A0A1I8EQJ7"/>
<dbReference type="InterPro" id="IPR029058">
    <property type="entry name" value="AB_hydrolase_fold"/>
</dbReference>
<protein>
    <submittedName>
        <fullName evidence="4">AB hydrolase-1 domain-containing protein</fullName>
    </submittedName>
</protein>
<dbReference type="WBParaSite" id="maker-PairedContig_4061-snap-gene-0.7-mRNA-1">
    <property type="protein sequence ID" value="maker-PairedContig_4061-snap-gene-0.7-mRNA-1"/>
    <property type="gene ID" value="maker-PairedContig_4061-snap-gene-0.7"/>
</dbReference>
<evidence type="ECO:0000256" key="2">
    <source>
        <dbReference type="SAM" id="Phobius"/>
    </source>
</evidence>
<feature type="transmembrane region" description="Helical" evidence="2">
    <location>
        <begin position="83"/>
        <end position="102"/>
    </location>
</feature>
<dbReference type="Gene3D" id="3.40.50.1820">
    <property type="entry name" value="alpha/beta hydrolase"/>
    <property type="match status" value="1"/>
</dbReference>
<dbReference type="GO" id="GO:0097524">
    <property type="term" value="C:sperm plasma membrane"/>
    <property type="evidence" value="ECO:0007669"/>
    <property type="project" value="TreeGrafter"/>
</dbReference>
<dbReference type="GO" id="GO:0051793">
    <property type="term" value="P:medium-chain fatty acid catabolic process"/>
    <property type="evidence" value="ECO:0007669"/>
    <property type="project" value="TreeGrafter"/>
</dbReference>
<dbReference type="Pfam" id="PF00561">
    <property type="entry name" value="Abhydrolase_1"/>
    <property type="match status" value="1"/>
</dbReference>
<dbReference type="GO" id="GO:0048240">
    <property type="term" value="P:sperm capacitation"/>
    <property type="evidence" value="ECO:0007669"/>
    <property type="project" value="TreeGrafter"/>
</dbReference>
<dbReference type="GO" id="GO:0036126">
    <property type="term" value="C:sperm flagellum"/>
    <property type="evidence" value="ECO:0007669"/>
    <property type="project" value="TreeGrafter"/>
</dbReference>
<comment type="similarity">
    <text evidence="1">Belongs to the AB hydrolase superfamily. AB hydrolase 4 family.</text>
</comment>
<dbReference type="GO" id="GO:0008126">
    <property type="term" value="F:acetylesterase activity"/>
    <property type="evidence" value="ECO:0007669"/>
    <property type="project" value="TreeGrafter"/>
</dbReference>
<keyword evidence="2" id="KW-1133">Transmembrane helix</keyword>
<dbReference type="InterPro" id="IPR000073">
    <property type="entry name" value="AB_hydrolase_1"/>
</dbReference>
<keyword evidence="2" id="KW-0812">Transmembrane</keyword>